<dbReference type="OrthoDB" id="9776898at2"/>
<sequence length="401" mass="44631">MDDGCTDDVSSDAFVMRVAPSLDAFSSAEWANLAGASRENQATPYNPFVSHAFLSSLEDSGTTSPQTGWQPQHLRLENSDGALLGAVPCYLKSHSQGEYVFDHGWADAFERAGGRYYPKLQVSVPFTPATGPRLLVAPGRDAGAVRQALGAGLKTLCERLGVSSAHVTFAPETEAAALEEIGYLRRTDQQFHFFNRGYAGFEDFLASLASRKRKAIRRERREALGEDITIERLTGADLTEAVWDDFFRFYMDTGGRKWGRPYLNRRFYSLIGERMADDIMLVMARRNGRNVAGAINFIGGDTLYGRNWGCIEDHPFLHFEVCYYQAIEFAIEKGLKVVEAGAQGQHKLSRGYVPVTTHSAHFITHPGLRDAVADYLVRERAEVAQIGAYLEEHAPFRKARD</sequence>
<dbReference type="InterPro" id="IPR016181">
    <property type="entry name" value="Acyl_CoA_acyltransferase"/>
</dbReference>
<dbReference type="AlphaFoldDB" id="A0A5B8L486"/>
<name>A0A5B8L486_9HYPH</name>
<evidence type="ECO:0000313" key="1">
    <source>
        <dbReference type="EMBL" id="QDZ02480.1"/>
    </source>
</evidence>
<evidence type="ECO:0000313" key="2">
    <source>
        <dbReference type="Proteomes" id="UP000321389"/>
    </source>
</evidence>
<dbReference type="SUPFAM" id="SSF55729">
    <property type="entry name" value="Acyl-CoA N-acyltransferases (Nat)"/>
    <property type="match status" value="1"/>
</dbReference>
<dbReference type="KEGG" id="niy:FQ775_20060"/>
<keyword evidence="2" id="KW-1185">Reference proteome</keyword>
<accession>A0A5B8L486</accession>
<organism evidence="1 2">
    <name type="scientific">Nitratireductor mangrovi</name>
    <dbReference type="NCBI Taxonomy" id="2599600"/>
    <lineage>
        <taxon>Bacteria</taxon>
        <taxon>Pseudomonadati</taxon>
        <taxon>Pseudomonadota</taxon>
        <taxon>Alphaproteobacteria</taxon>
        <taxon>Hyphomicrobiales</taxon>
        <taxon>Phyllobacteriaceae</taxon>
        <taxon>Nitratireductor</taxon>
    </lineage>
</organism>
<dbReference type="InterPro" id="IPR007434">
    <property type="entry name" value="FemAB-like"/>
</dbReference>
<protein>
    <submittedName>
        <fullName evidence="1">N-acetyltransferase</fullName>
    </submittedName>
</protein>
<dbReference type="EMBL" id="CP042301">
    <property type="protein sequence ID" value="QDZ02480.1"/>
    <property type="molecule type" value="Genomic_DNA"/>
</dbReference>
<gene>
    <name evidence="1" type="ORF">FQ775_20060</name>
</gene>
<dbReference type="Pfam" id="PF04339">
    <property type="entry name" value="FemAB_like"/>
    <property type="match status" value="1"/>
</dbReference>
<dbReference type="Gene3D" id="3.40.630.30">
    <property type="match status" value="1"/>
</dbReference>
<dbReference type="PANTHER" id="PTHR47017:SF1">
    <property type="entry name" value="ACYL-COA"/>
    <property type="match status" value="1"/>
</dbReference>
<dbReference type="GO" id="GO:0016740">
    <property type="term" value="F:transferase activity"/>
    <property type="evidence" value="ECO:0007669"/>
    <property type="project" value="UniProtKB-KW"/>
</dbReference>
<dbReference type="Proteomes" id="UP000321389">
    <property type="component" value="Chromosome"/>
</dbReference>
<proteinExistence type="predicted"/>
<reference evidence="1" key="1">
    <citation type="submission" date="2020-04" db="EMBL/GenBank/DDBJ databases">
        <title>Nitratireductor sp. nov. isolated from mangrove soil.</title>
        <authorList>
            <person name="Ye Y."/>
        </authorList>
    </citation>
    <scope>NUCLEOTIDE SEQUENCE</scope>
    <source>
        <strain evidence="1">SY7</strain>
    </source>
</reference>
<dbReference type="PANTHER" id="PTHR47017">
    <property type="entry name" value="ACYL-COA"/>
    <property type="match status" value="1"/>
</dbReference>